<dbReference type="EMBL" id="BROD01000001">
    <property type="protein sequence ID" value="GKX67553.1"/>
    <property type="molecule type" value="Genomic_DNA"/>
</dbReference>
<reference evidence="1" key="1">
    <citation type="journal article" date="2025" name="Int. J. Syst. Evol. Microbiol.">
        <title>Inconstantimicrobium mannanitabidum sp. nov., a novel member of the family Clostridiaceae isolated from anoxic soil under the treatment of reductive soil disinfestation.</title>
        <authorList>
            <person name="Ueki A."/>
            <person name="Tonouchi A."/>
            <person name="Honma S."/>
            <person name="Kaku N."/>
            <person name="Ueki K."/>
        </authorList>
    </citation>
    <scope>NUCLEOTIDE SEQUENCE</scope>
    <source>
        <strain evidence="1">TW13</strain>
    </source>
</reference>
<accession>A0ACB5RE47</accession>
<protein>
    <submittedName>
        <fullName evidence="1">Uncharacterized protein</fullName>
    </submittedName>
</protein>
<proteinExistence type="predicted"/>
<evidence type="ECO:0000313" key="2">
    <source>
        <dbReference type="Proteomes" id="UP001058074"/>
    </source>
</evidence>
<dbReference type="Proteomes" id="UP001058074">
    <property type="component" value="Unassembled WGS sequence"/>
</dbReference>
<sequence length="497" mass="58416">MERRQRDILNLILNAEEYINGNELARFCNVTIRTIRKDIREINNSLKSYNVKVDSNIKKGYFLDKNSKDILKKNNFIRKVLDHEYIIETPNLPVDRQIYILLKLTIKKYIYVEELSEALYVSVATVNNDITSLNRWLKKNLKLGVSYSLNDGITLKANEKEKRNIISWILARRINISTVSKYWNYLFEDKDVISVSREIYHIVDAETKKHNYYLSGHSSQLLCYEILVAIKRQKLGFALDDSDSKNDMLMSAMIAIRKKVEEKLQVNLSETEWLNLQQYFKSRQFLKGTDIKNIETEEAVCVVEEFLITLCEKFNIDLSYNSDNKYKLILYIAPMINRIKYRHCISNSIDEKVVKSHKTEFEMASEMVHIIKKKLNLDIGKIDLAYITLHLVTMCGIYDHKLNIIIVCDYDESVVSFIEARIKSCFGEKLELFRFYDYQGFMYENEDNLKNVDLIITTSTIADITNIPFIRINPEVEQNDIDMIAEYFKNSTRKLIL</sequence>
<comment type="caution">
    <text evidence="1">The sequence shown here is derived from an EMBL/GenBank/DDBJ whole genome shotgun (WGS) entry which is preliminary data.</text>
</comment>
<gene>
    <name evidence="1" type="ORF">rsdtw13_28110</name>
</gene>
<keyword evidence="2" id="KW-1185">Reference proteome</keyword>
<evidence type="ECO:0000313" key="1">
    <source>
        <dbReference type="EMBL" id="GKX67553.1"/>
    </source>
</evidence>
<organism evidence="1 2">
    <name type="scientific">Inconstantimicrobium mannanitabidum</name>
    <dbReference type="NCBI Taxonomy" id="1604901"/>
    <lineage>
        <taxon>Bacteria</taxon>
        <taxon>Bacillati</taxon>
        <taxon>Bacillota</taxon>
        <taxon>Clostridia</taxon>
        <taxon>Eubacteriales</taxon>
        <taxon>Clostridiaceae</taxon>
        <taxon>Inconstantimicrobium</taxon>
    </lineage>
</organism>
<name>A0ACB5RE47_9CLOT</name>